<comment type="caution">
    <text evidence="11">The sequence shown here is derived from an EMBL/GenBank/DDBJ whole genome shotgun (WGS) entry which is preliminary data.</text>
</comment>
<feature type="region of interest" description="Disordered" evidence="9">
    <location>
        <begin position="312"/>
        <end position="365"/>
    </location>
</feature>
<evidence type="ECO:0000256" key="8">
    <source>
        <dbReference type="ARBA" id="ARBA00040195"/>
    </source>
</evidence>
<keyword evidence="10" id="KW-0812">Transmembrane</keyword>
<comment type="subcellular location">
    <subcellularLocation>
        <location evidence="2">Cell membrane</location>
        <topology evidence="2">Peripheral membrane protein</topology>
    </subcellularLocation>
    <subcellularLocation>
        <location evidence="3">Cytoplasm</location>
    </subcellularLocation>
    <subcellularLocation>
        <location evidence="1">Nucleus</location>
    </subcellularLocation>
</comment>
<dbReference type="PANTHER" id="PTHR15593">
    <property type="entry name" value="PHOSPHATIDYLINOSITOL 3-KINASE REGULATORY SUBUNIT"/>
    <property type="match status" value="1"/>
</dbReference>
<feature type="transmembrane region" description="Helical" evidence="10">
    <location>
        <begin position="73"/>
        <end position="94"/>
    </location>
</feature>
<evidence type="ECO:0000256" key="6">
    <source>
        <dbReference type="ARBA" id="ARBA00023136"/>
    </source>
</evidence>
<keyword evidence="5" id="KW-0963">Cytoplasm</keyword>
<keyword evidence="10" id="KW-1133">Transmembrane helix</keyword>
<feature type="compositionally biased region" description="Pro residues" evidence="9">
    <location>
        <begin position="480"/>
        <end position="491"/>
    </location>
</feature>
<dbReference type="AlphaFoldDB" id="A0AAD7SK63"/>
<evidence type="ECO:0000256" key="9">
    <source>
        <dbReference type="SAM" id="MobiDB-lite"/>
    </source>
</evidence>
<accession>A0AAD7SK63</accession>
<dbReference type="GO" id="GO:0046935">
    <property type="term" value="F:1-phosphatidylinositol-3-kinase regulator activity"/>
    <property type="evidence" value="ECO:0007669"/>
    <property type="project" value="InterPro"/>
</dbReference>
<keyword evidence="12" id="KW-1185">Reference proteome</keyword>
<evidence type="ECO:0000313" key="12">
    <source>
        <dbReference type="Proteomes" id="UP001221898"/>
    </source>
</evidence>
<evidence type="ECO:0000256" key="5">
    <source>
        <dbReference type="ARBA" id="ARBA00022490"/>
    </source>
</evidence>
<evidence type="ECO:0000256" key="2">
    <source>
        <dbReference type="ARBA" id="ARBA00004202"/>
    </source>
</evidence>
<dbReference type="GO" id="GO:0005737">
    <property type="term" value="C:cytoplasm"/>
    <property type="evidence" value="ECO:0007669"/>
    <property type="project" value="UniProtKB-SubCell"/>
</dbReference>
<dbReference type="GO" id="GO:0005634">
    <property type="term" value="C:nucleus"/>
    <property type="evidence" value="ECO:0007669"/>
    <property type="project" value="UniProtKB-SubCell"/>
</dbReference>
<dbReference type="Pfam" id="PF10486">
    <property type="entry name" value="PI3K_1B_p101"/>
    <property type="match status" value="1"/>
</dbReference>
<dbReference type="PANTHER" id="PTHR15593:SF2">
    <property type="entry name" value="PHOSPHOINOSITIDE 3-KINASE REGULATORY SUBUNIT 5"/>
    <property type="match status" value="1"/>
</dbReference>
<keyword evidence="4" id="KW-1003">Cell membrane</keyword>
<sequence length="900" mass="99701">MEHTSCREDRIQHALDRCLHGLRPATSAVHAGNAGLCMNHWSLEELVRRDPENSFFLLQQILRKAREVQDQSLYELVTPLALMFSSTLLLTPFLPPNCPLLMDACEVFSGFLSWPEPYSGVCRDLLTILCQELKAPGISYHRLVREEQGLSTAGHRGKIMTVLLLDPADVSPEFLSVSEQLSSVREPHQEIHITLIKHAFQAALGSTYPLPSLHYTLQSKSPEELEELCCTVTDILETSASMRGPEEARRHLLRGLEEVRENMGVPAADNGKSDGVLQTLSLPVPKCHMYHWDSDNFDVLDDILERECDLAPILTPPGDEEEEEVVVAEEEEEEEEEEEQEEGEENGDEMGEEEAATDGWAGHRASTLSTLSTASKDSMFSISSTASSCSTRSEASGADSDFFEEAEDSPPERVAVSQPRLHRRLSKLFKPWGSGSNSSPLSRVKSLGSPETQRYAAMRPARFMRLGRSNSQLLPGKPGGSPPPSSALPPPLERVRFRRSSVLGHDPRGGRGGNTLRVVVFGADRAAGKVARAYSHLRSRWNACPIALQLFFVPVTTGSGCTPAGGPSSPEKMPETPPRDAAGTDVTGPSLDSSTNDIAQLIGMLDPWYERNVLSILSLPVHFLCQKNIKLETDSHERHREHLPIFADLVLYYCRQATRPTLVQLYQAELTLAGGERRTEVFIHSLELGHVAGTRAVRATRAASKRFGIVGDREAVPLILEIFYNKVTVSGRNWWTKADKVCTSINLTKACRSPEELDSRTEWLQMAVTEVVKRQNSKSKIGYNQQLSTTEVKVDQVQVCSGSTFAVCLDQDKKKVFQSVTRCEVSVCFRPDSSSEWRLHTDPSDQSPFPHPTLCSLLCLPVATFSGARPWEVLTILIVRFLLLWCKASPAVLNMTSSII</sequence>
<dbReference type="GO" id="GO:0005886">
    <property type="term" value="C:plasma membrane"/>
    <property type="evidence" value="ECO:0007669"/>
    <property type="project" value="UniProtKB-SubCell"/>
</dbReference>
<dbReference type="EMBL" id="JAINUG010000054">
    <property type="protein sequence ID" value="KAJ8404146.1"/>
    <property type="molecule type" value="Genomic_DNA"/>
</dbReference>
<name>A0AAD7SK63_9TELE</name>
<evidence type="ECO:0000256" key="4">
    <source>
        <dbReference type="ARBA" id="ARBA00022475"/>
    </source>
</evidence>
<keyword evidence="6 10" id="KW-0472">Membrane</keyword>
<feature type="compositionally biased region" description="Acidic residues" evidence="9">
    <location>
        <begin position="318"/>
        <end position="356"/>
    </location>
</feature>
<proteinExistence type="predicted"/>
<dbReference type="Proteomes" id="UP001221898">
    <property type="component" value="Unassembled WGS sequence"/>
</dbReference>
<reference evidence="11" key="1">
    <citation type="journal article" date="2023" name="Science">
        <title>Genome structures resolve the early diversification of teleost fishes.</title>
        <authorList>
            <person name="Parey E."/>
            <person name="Louis A."/>
            <person name="Montfort J."/>
            <person name="Bouchez O."/>
            <person name="Roques C."/>
            <person name="Iampietro C."/>
            <person name="Lluch J."/>
            <person name="Castinel A."/>
            <person name="Donnadieu C."/>
            <person name="Desvignes T."/>
            <person name="Floi Bucao C."/>
            <person name="Jouanno E."/>
            <person name="Wen M."/>
            <person name="Mejri S."/>
            <person name="Dirks R."/>
            <person name="Jansen H."/>
            <person name="Henkel C."/>
            <person name="Chen W.J."/>
            <person name="Zahm M."/>
            <person name="Cabau C."/>
            <person name="Klopp C."/>
            <person name="Thompson A.W."/>
            <person name="Robinson-Rechavi M."/>
            <person name="Braasch I."/>
            <person name="Lecointre G."/>
            <person name="Bobe J."/>
            <person name="Postlethwait J.H."/>
            <person name="Berthelot C."/>
            <person name="Roest Crollius H."/>
            <person name="Guiguen Y."/>
        </authorList>
    </citation>
    <scope>NUCLEOTIDE SEQUENCE</scope>
    <source>
        <strain evidence="11">NC1722</strain>
    </source>
</reference>
<keyword evidence="7" id="KW-0539">Nucleus</keyword>
<evidence type="ECO:0000313" key="11">
    <source>
        <dbReference type="EMBL" id="KAJ8404146.1"/>
    </source>
</evidence>
<feature type="region of interest" description="Disordered" evidence="9">
    <location>
        <begin position="561"/>
        <end position="590"/>
    </location>
</feature>
<gene>
    <name evidence="11" type="ORF">AAFF_G00339190</name>
</gene>
<evidence type="ECO:0000256" key="7">
    <source>
        <dbReference type="ARBA" id="ARBA00023242"/>
    </source>
</evidence>
<organism evidence="11 12">
    <name type="scientific">Aldrovandia affinis</name>
    <dbReference type="NCBI Taxonomy" id="143900"/>
    <lineage>
        <taxon>Eukaryota</taxon>
        <taxon>Metazoa</taxon>
        <taxon>Chordata</taxon>
        <taxon>Craniata</taxon>
        <taxon>Vertebrata</taxon>
        <taxon>Euteleostomi</taxon>
        <taxon>Actinopterygii</taxon>
        <taxon>Neopterygii</taxon>
        <taxon>Teleostei</taxon>
        <taxon>Notacanthiformes</taxon>
        <taxon>Halosauridae</taxon>
        <taxon>Aldrovandia</taxon>
    </lineage>
</organism>
<evidence type="ECO:0000256" key="3">
    <source>
        <dbReference type="ARBA" id="ARBA00004496"/>
    </source>
</evidence>
<evidence type="ECO:0000256" key="10">
    <source>
        <dbReference type="SAM" id="Phobius"/>
    </source>
</evidence>
<dbReference type="GO" id="GO:0007186">
    <property type="term" value="P:G protein-coupled receptor signaling pathway"/>
    <property type="evidence" value="ECO:0007669"/>
    <property type="project" value="TreeGrafter"/>
</dbReference>
<dbReference type="InterPro" id="IPR019522">
    <property type="entry name" value="PIK3R5/6"/>
</dbReference>
<feature type="region of interest" description="Disordered" evidence="9">
    <location>
        <begin position="385"/>
        <end position="452"/>
    </location>
</feature>
<evidence type="ECO:0000256" key="1">
    <source>
        <dbReference type="ARBA" id="ARBA00004123"/>
    </source>
</evidence>
<feature type="region of interest" description="Disordered" evidence="9">
    <location>
        <begin position="469"/>
        <end position="491"/>
    </location>
</feature>
<dbReference type="GO" id="GO:0005944">
    <property type="term" value="C:phosphatidylinositol 3-kinase complex, class IB"/>
    <property type="evidence" value="ECO:0007669"/>
    <property type="project" value="InterPro"/>
</dbReference>
<protein>
    <recommendedName>
        <fullName evidence="8">Phosphoinositide 3-kinase regulatory subunit 5</fullName>
    </recommendedName>
</protein>
<feature type="compositionally biased region" description="Low complexity" evidence="9">
    <location>
        <begin position="385"/>
        <end position="396"/>
    </location>
</feature>